<protein>
    <submittedName>
        <fullName evidence="1">Uncharacterized protein</fullName>
    </submittedName>
</protein>
<dbReference type="EMBL" id="CP000383">
    <property type="protein sequence ID" value="ABG58522.1"/>
    <property type="molecule type" value="Genomic_DNA"/>
</dbReference>
<dbReference type="KEGG" id="chu:CHU_1250"/>
<proteinExistence type="predicted"/>
<dbReference type="Proteomes" id="UP000001822">
    <property type="component" value="Chromosome"/>
</dbReference>
<dbReference type="AlphaFoldDB" id="A0A6N4SQ93"/>
<gene>
    <name evidence="1" type="ordered locus">CHU_1250</name>
</gene>
<sequence>MIDIYTSGQHISNTYVYIFFDDTSAGIRADRLLTMDVCFRSCVYLSIISKVQVNPACVNKILKSI</sequence>
<name>A0A6N4SQ93_CYTH3</name>
<evidence type="ECO:0000313" key="1">
    <source>
        <dbReference type="EMBL" id="ABG58522.1"/>
    </source>
</evidence>
<evidence type="ECO:0000313" key="2">
    <source>
        <dbReference type="Proteomes" id="UP000001822"/>
    </source>
</evidence>
<accession>A0A6N4SQ93</accession>
<keyword evidence="2" id="KW-1185">Reference proteome</keyword>
<organism evidence="1 2">
    <name type="scientific">Cytophaga hutchinsonii (strain ATCC 33406 / DSM 1761 / CIP 103989 / NBRC 15051 / NCIMB 9469 / D465)</name>
    <dbReference type="NCBI Taxonomy" id="269798"/>
    <lineage>
        <taxon>Bacteria</taxon>
        <taxon>Pseudomonadati</taxon>
        <taxon>Bacteroidota</taxon>
        <taxon>Cytophagia</taxon>
        <taxon>Cytophagales</taxon>
        <taxon>Cytophagaceae</taxon>
        <taxon>Cytophaga</taxon>
    </lineage>
</organism>
<reference evidence="1 2" key="1">
    <citation type="journal article" date="2007" name="Appl. Environ. Microbiol.">
        <title>Genome sequence of the cellulolytic gliding bacterium Cytophaga hutchinsonii.</title>
        <authorList>
            <person name="Xie G."/>
            <person name="Bruce D.C."/>
            <person name="Challacombe J.F."/>
            <person name="Chertkov O."/>
            <person name="Detter J.C."/>
            <person name="Gilna P."/>
            <person name="Han C.S."/>
            <person name="Lucas S."/>
            <person name="Misra M."/>
            <person name="Myers G.L."/>
            <person name="Richardson P."/>
            <person name="Tapia R."/>
            <person name="Thayer N."/>
            <person name="Thompson L.S."/>
            <person name="Brettin T.S."/>
            <person name="Henrissat B."/>
            <person name="Wilson D.B."/>
            <person name="McBride M.J."/>
        </authorList>
    </citation>
    <scope>NUCLEOTIDE SEQUENCE [LARGE SCALE GENOMIC DNA]</scope>
    <source>
        <strain evidence="2">ATCC 33406 / DSM 1761 / CIP 103989 / NBRC 15051 / NCIMB 9469 / D465</strain>
    </source>
</reference>